<feature type="compositionally biased region" description="Basic residues" evidence="1">
    <location>
        <begin position="68"/>
        <end position="77"/>
    </location>
</feature>
<feature type="non-terminal residue" evidence="2">
    <location>
        <position position="1"/>
    </location>
</feature>
<evidence type="ECO:0000256" key="1">
    <source>
        <dbReference type="SAM" id="MobiDB-lite"/>
    </source>
</evidence>
<reference evidence="2" key="1">
    <citation type="submission" date="2018-05" db="EMBL/GenBank/DDBJ databases">
        <authorList>
            <person name="Lanie J.A."/>
            <person name="Ng W.-L."/>
            <person name="Kazmierczak K.M."/>
            <person name="Andrzejewski T.M."/>
            <person name="Davidsen T.M."/>
            <person name="Wayne K.J."/>
            <person name="Tettelin H."/>
            <person name="Glass J.I."/>
            <person name="Rusch D."/>
            <person name="Podicherti R."/>
            <person name="Tsui H.-C.T."/>
            <person name="Winkler M.E."/>
        </authorList>
    </citation>
    <scope>NUCLEOTIDE SEQUENCE</scope>
</reference>
<feature type="compositionally biased region" description="Basic and acidic residues" evidence="1">
    <location>
        <begin position="46"/>
        <end position="67"/>
    </location>
</feature>
<dbReference type="EMBL" id="UINC01031031">
    <property type="protein sequence ID" value="SVB16424.1"/>
    <property type="molecule type" value="Genomic_DNA"/>
</dbReference>
<name>A0A382BRY6_9ZZZZ</name>
<protein>
    <submittedName>
        <fullName evidence="2">Uncharacterized protein</fullName>
    </submittedName>
</protein>
<proteinExistence type="predicted"/>
<feature type="region of interest" description="Disordered" evidence="1">
    <location>
        <begin position="24"/>
        <end position="77"/>
    </location>
</feature>
<feature type="region of interest" description="Disordered" evidence="1">
    <location>
        <begin position="318"/>
        <end position="340"/>
    </location>
</feature>
<dbReference type="AlphaFoldDB" id="A0A382BRY6"/>
<sequence>KLDLLKQTGKEGMKLRREFAIQEQERQEAGVIGIDPSTGRPYSSKEAQEWVERSKPTQTKTYREPRPYPKKKKPTKLKLKLRDAQLLFSKRKVKDGEEGSINEDDTYNTGRNNVAYHHERDGDDDVIKMVFKDGSEHGRPIAYLHIEKGVLTKTTTLKQSLDSLGISKDALDTNIGIVMGIVIEQRSRNSGKNLFDEITQLKGFIPKQKAEVDRYRKILVEGGLSKSVIDKTMKDRPMLKEMKRKIDVLEKESETDLSLPKLEELAYATKEYMDKSMEESMKGVYEIVKGQAKGEVKKAPSEVLTKAKQIIGTEISGAEAQAEIEEDSGITDDTLRCPSG</sequence>
<organism evidence="2">
    <name type="scientific">marine metagenome</name>
    <dbReference type="NCBI Taxonomy" id="408172"/>
    <lineage>
        <taxon>unclassified sequences</taxon>
        <taxon>metagenomes</taxon>
        <taxon>ecological metagenomes</taxon>
    </lineage>
</organism>
<accession>A0A382BRY6</accession>
<feature type="region of interest" description="Disordered" evidence="1">
    <location>
        <begin position="92"/>
        <end position="112"/>
    </location>
</feature>
<gene>
    <name evidence="2" type="ORF">METZ01_LOCUS169278</name>
</gene>
<evidence type="ECO:0000313" key="2">
    <source>
        <dbReference type="EMBL" id="SVB16424.1"/>
    </source>
</evidence>